<comment type="subcellular location">
    <subcellularLocation>
        <location evidence="1">Membrane</location>
        <topology evidence="1">Multi-pass membrane protein</topology>
    </subcellularLocation>
</comment>
<dbReference type="Proteomes" id="UP000198635">
    <property type="component" value="Unassembled WGS sequence"/>
</dbReference>
<feature type="transmembrane region" description="Helical" evidence="6">
    <location>
        <begin position="64"/>
        <end position="83"/>
    </location>
</feature>
<dbReference type="InterPro" id="IPR005226">
    <property type="entry name" value="UPF0014_fam"/>
</dbReference>
<evidence type="ECO:0000256" key="4">
    <source>
        <dbReference type="ARBA" id="ARBA00022989"/>
    </source>
</evidence>
<feature type="transmembrane region" description="Helical" evidence="6">
    <location>
        <begin position="180"/>
        <end position="199"/>
    </location>
</feature>
<dbReference type="STRING" id="52560.SAMN04488082_10121"/>
<dbReference type="GO" id="GO:0005886">
    <property type="term" value="C:plasma membrane"/>
    <property type="evidence" value="ECO:0007669"/>
    <property type="project" value="TreeGrafter"/>
</dbReference>
<dbReference type="PANTHER" id="PTHR30028:SF0">
    <property type="entry name" value="PROTEIN ALUMINUM SENSITIVE 3"/>
    <property type="match status" value="1"/>
</dbReference>
<organism evidence="7 8">
    <name type="scientific">Desulfomicrobium apsheronum</name>
    <dbReference type="NCBI Taxonomy" id="52560"/>
    <lineage>
        <taxon>Bacteria</taxon>
        <taxon>Pseudomonadati</taxon>
        <taxon>Thermodesulfobacteriota</taxon>
        <taxon>Desulfovibrionia</taxon>
        <taxon>Desulfovibrionales</taxon>
        <taxon>Desulfomicrobiaceae</taxon>
        <taxon>Desulfomicrobium</taxon>
    </lineage>
</organism>
<comment type="similarity">
    <text evidence="2">Belongs to the UPF0014 family.</text>
</comment>
<evidence type="ECO:0000256" key="6">
    <source>
        <dbReference type="SAM" id="Phobius"/>
    </source>
</evidence>
<feature type="transmembrane region" description="Helical" evidence="6">
    <location>
        <begin position="126"/>
        <end position="146"/>
    </location>
</feature>
<feature type="transmembrane region" description="Helical" evidence="6">
    <location>
        <begin position="6"/>
        <end position="25"/>
    </location>
</feature>
<protein>
    <submittedName>
        <fullName evidence="7">Putative ABC transport system permease protein</fullName>
    </submittedName>
</protein>
<reference evidence="8" key="1">
    <citation type="submission" date="2016-10" db="EMBL/GenBank/DDBJ databases">
        <authorList>
            <person name="Varghese N."/>
            <person name="Submissions S."/>
        </authorList>
    </citation>
    <scope>NUCLEOTIDE SEQUENCE [LARGE SCALE GENOMIC DNA]</scope>
    <source>
        <strain evidence="8">DSM 5918</strain>
    </source>
</reference>
<sequence>MNETMVISIPALLMFSVILVFPVLIFRHLRLRLTRDLLISMMRMAVQLALVAVYLEYIFRLDMLLVNVAWVLVMIVVATGSILRQSWLSWRKCLWTILPAHLLTALLILTGFLLVFDLATISSARYLVPLMGMVLGNILRSNVVVLDRFFSELRTGVEVHIQYLTLGASRAEAVRPFLRNALRAAIGPQIGTVATMGIVSLPGMMTGQILGGSSPSVAIVYQIMIMIAIFTAATVSSFLAVHFARKMAFDPCGRLNEDIFLRRP</sequence>
<evidence type="ECO:0000313" key="8">
    <source>
        <dbReference type="Proteomes" id="UP000198635"/>
    </source>
</evidence>
<dbReference type="RefSeq" id="WP_092372129.1">
    <property type="nucleotide sequence ID" value="NZ_FORX01000001.1"/>
</dbReference>
<keyword evidence="5 6" id="KW-0472">Membrane</keyword>
<dbReference type="EMBL" id="FORX01000001">
    <property type="protein sequence ID" value="SFI98256.1"/>
    <property type="molecule type" value="Genomic_DNA"/>
</dbReference>
<dbReference type="PANTHER" id="PTHR30028">
    <property type="entry name" value="UPF0014 INNER MEMBRANE PROTEIN YBBM-RELATED"/>
    <property type="match status" value="1"/>
</dbReference>
<name>A0A1I3MNL6_9BACT</name>
<dbReference type="Pfam" id="PF03649">
    <property type="entry name" value="UPF0014"/>
    <property type="match status" value="1"/>
</dbReference>
<dbReference type="OrthoDB" id="9791807at2"/>
<evidence type="ECO:0000256" key="2">
    <source>
        <dbReference type="ARBA" id="ARBA00005268"/>
    </source>
</evidence>
<gene>
    <name evidence="7" type="ORF">SAMN04488082_10121</name>
</gene>
<evidence type="ECO:0000256" key="5">
    <source>
        <dbReference type="ARBA" id="ARBA00023136"/>
    </source>
</evidence>
<evidence type="ECO:0000256" key="1">
    <source>
        <dbReference type="ARBA" id="ARBA00004141"/>
    </source>
</evidence>
<feature type="transmembrane region" description="Helical" evidence="6">
    <location>
        <begin position="219"/>
        <end position="241"/>
    </location>
</feature>
<accession>A0A1I3MNL6</accession>
<evidence type="ECO:0000313" key="7">
    <source>
        <dbReference type="EMBL" id="SFI98256.1"/>
    </source>
</evidence>
<feature type="transmembrane region" description="Helical" evidence="6">
    <location>
        <begin position="37"/>
        <end position="58"/>
    </location>
</feature>
<proteinExistence type="inferred from homology"/>
<keyword evidence="3 6" id="KW-0812">Transmembrane</keyword>
<feature type="transmembrane region" description="Helical" evidence="6">
    <location>
        <begin position="95"/>
        <end position="114"/>
    </location>
</feature>
<dbReference type="AlphaFoldDB" id="A0A1I3MNL6"/>
<keyword evidence="4 6" id="KW-1133">Transmembrane helix</keyword>
<keyword evidence="8" id="KW-1185">Reference proteome</keyword>
<evidence type="ECO:0000256" key="3">
    <source>
        <dbReference type="ARBA" id="ARBA00022692"/>
    </source>
</evidence>